<feature type="region of interest" description="Disordered" evidence="1">
    <location>
        <begin position="223"/>
        <end position="272"/>
    </location>
</feature>
<proteinExistence type="predicted"/>
<dbReference type="GeneID" id="112412292"/>
<sequence length="319" mass="35505">MSGVPETLSNQSHDARAKQKVNRRIRKAFMGLTFCDWFQSEDRHLPRGMGSALSCWEPPPFLPCRSLLPAPGMLHRKRYRTRKAARVSGARGAALFLSGVNLTPAAPASWGHPRHTGSTLWAPAPTPWDLVLPGGGPPGAGQGCKRPTQAELPGRLCDGSEGLSPCQFRVLEGSRQTARVWHQKYLQGLRTKLTGKKATPKPLRVKEEGWWPRGGRFREGHSRIHESSQALPPGQGCGDRGPGPVRGGRRGRGCRRRWKRNTSHGQGHGLSRKLQFRGKKSFLFTLVTQKSHIITEFLLRLATQHQLTYEDISLFIFLL</sequence>
<feature type="compositionally biased region" description="Gly residues" evidence="1">
    <location>
        <begin position="235"/>
        <end position="246"/>
    </location>
</feature>
<dbReference type="AlphaFoldDB" id="A0A341CY65"/>
<name>A0A341CY65_NEOAA</name>
<dbReference type="RefSeq" id="XP_024619708.1">
    <property type="nucleotide sequence ID" value="XM_024763940.1"/>
</dbReference>
<evidence type="ECO:0000256" key="1">
    <source>
        <dbReference type="SAM" id="MobiDB-lite"/>
    </source>
</evidence>
<dbReference type="Proteomes" id="UP000252040">
    <property type="component" value="Unplaced"/>
</dbReference>
<gene>
    <name evidence="3" type="primary">LOC112412292</name>
</gene>
<dbReference type="KEGG" id="nasi:112412292"/>
<keyword evidence="2" id="KW-1185">Reference proteome</keyword>
<feature type="compositionally biased region" description="Basic residues" evidence="1">
    <location>
        <begin position="247"/>
        <end position="262"/>
    </location>
</feature>
<accession>A0A341CY65</accession>
<organism evidence="2 3">
    <name type="scientific">Neophocaena asiaeorientalis asiaeorientalis</name>
    <name type="common">Yangtze finless porpoise</name>
    <name type="synonym">Neophocaena phocaenoides subsp. asiaeorientalis</name>
    <dbReference type="NCBI Taxonomy" id="1706337"/>
    <lineage>
        <taxon>Eukaryota</taxon>
        <taxon>Metazoa</taxon>
        <taxon>Chordata</taxon>
        <taxon>Craniata</taxon>
        <taxon>Vertebrata</taxon>
        <taxon>Euteleostomi</taxon>
        <taxon>Mammalia</taxon>
        <taxon>Eutheria</taxon>
        <taxon>Laurasiatheria</taxon>
        <taxon>Artiodactyla</taxon>
        <taxon>Whippomorpha</taxon>
        <taxon>Cetacea</taxon>
        <taxon>Odontoceti</taxon>
        <taxon>Phocoenidae</taxon>
        <taxon>Neophocaena</taxon>
    </lineage>
</organism>
<evidence type="ECO:0000313" key="2">
    <source>
        <dbReference type="Proteomes" id="UP000252040"/>
    </source>
</evidence>
<evidence type="ECO:0000313" key="3">
    <source>
        <dbReference type="RefSeq" id="XP_024619708.1"/>
    </source>
</evidence>
<protein>
    <submittedName>
        <fullName evidence="3">Uncharacterized protein LOC112412292</fullName>
    </submittedName>
</protein>
<reference evidence="3" key="1">
    <citation type="submission" date="2025-08" db="UniProtKB">
        <authorList>
            <consortium name="RefSeq"/>
        </authorList>
    </citation>
    <scope>IDENTIFICATION</scope>
    <source>
        <tissue evidence="3">Meat</tissue>
    </source>
</reference>
<dbReference type="InParanoid" id="A0A341CY65"/>